<evidence type="ECO:0000256" key="5">
    <source>
        <dbReference type="ARBA" id="ARBA00013882"/>
    </source>
</evidence>
<accession>A0A853EWF5</accession>
<organism evidence="16 17">
    <name type="scientific">Sanguibacter inulinus</name>
    <dbReference type="NCBI Taxonomy" id="60922"/>
    <lineage>
        <taxon>Bacteria</taxon>
        <taxon>Bacillati</taxon>
        <taxon>Actinomycetota</taxon>
        <taxon>Actinomycetes</taxon>
        <taxon>Micrococcales</taxon>
        <taxon>Sanguibacteraceae</taxon>
        <taxon>Sanguibacter</taxon>
    </lineage>
</organism>
<comment type="caution">
    <text evidence="16">The sequence shown here is derived from an EMBL/GenBank/DDBJ whole genome shotgun (WGS) entry which is preliminary data.</text>
</comment>
<gene>
    <name evidence="16" type="ORF">HZZ10_14830</name>
</gene>
<keyword evidence="8" id="KW-0547">Nucleotide-binding</keyword>
<dbReference type="EC" id="2.7.1.175" evidence="4"/>
<dbReference type="RefSeq" id="WP_179914092.1">
    <property type="nucleotide sequence ID" value="NZ_JACBYE010000044.1"/>
</dbReference>
<evidence type="ECO:0000256" key="3">
    <source>
        <dbReference type="ARBA" id="ARBA00011245"/>
    </source>
</evidence>
<comment type="similarity">
    <text evidence="2">Belongs to the aminoglycoside phosphotransferase family.</text>
</comment>
<protein>
    <recommendedName>
        <fullName evidence="5">Maltokinase</fullName>
        <ecNumber evidence="4">2.7.1.175</ecNumber>
    </recommendedName>
    <alternativeName>
        <fullName evidence="13">Maltose-1-phosphate synthase</fullName>
    </alternativeName>
</protein>
<dbReference type="AlphaFoldDB" id="A0A853EWF5"/>
<dbReference type="GO" id="GO:0005524">
    <property type="term" value="F:ATP binding"/>
    <property type="evidence" value="ECO:0007669"/>
    <property type="project" value="UniProtKB-KW"/>
</dbReference>
<dbReference type="Proteomes" id="UP000561011">
    <property type="component" value="Unassembled WGS sequence"/>
</dbReference>
<proteinExistence type="inferred from homology"/>
<dbReference type="GO" id="GO:0016301">
    <property type="term" value="F:kinase activity"/>
    <property type="evidence" value="ECO:0007669"/>
    <property type="project" value="UniProtKB-KW"/>
</dbReference>
<reference evidence="16 17" key="1">
    <citation type="submission" date="2020-07" db="EMBL/GenBank/DDBJ databases">
        <title>MOT database genomes.</title>
        <authorList>
            <person name="Joseph S."/>
            <person name="Aduse-Opoku J."/>
            <person name="Hashim A."/>
            <person name="Wade W."/>
            <person name="Curtis M."/>
        </authorList>
    </citation>
    <scope>NUCLEOTIDE SEQUENCE [LARGE SCALE GENOMIC DNA]</scope>
    <source>
        <strain evidence="16 17">DSM 100099</strain>
    </source>
</reference>
<evidence type="ECO:0000256" key="6">
    <source>
        <dbReference type="ARBA" id="ARBA00022600"/>
    </source>
</evidence>
<comment type="pathway">
    <text evidence="1">Glycan biosynthesis; glycogen biosynthesis.</text>
</comment>
<evidence type="ECO:0000256" key="12">
    <source>
        <dbReference type="ARBA" id="ARBA00023277"/>
    </source>
</evidence>
<keyword evidence="11" id="KW-0320">Glycogen biosynthesis</keyword>
<evidence type="ECO:0000256" key="13">
    <source>
        <dbReference type="ARBA" id="ARBA00031251"/>
    </source>
</evidence>
<keyword evidence="6" id="KW-0321">Glycogen metabolism</keyword>
<evidence type="ECO:0000256" key="9">
    <source>
        <dbReference type="ARBA" id="ARBA00022777"/>
    </source>
</evidence>
<evidence type="ECO:0000259" key="15">
    <source>
        <dbReference type="Pfam" id="PF18085"/>
    </source>
</evidence>
<evidence type="ECO:0000256" key="11">
    <source>
        <dbReference type="ARBA" id="ARBA00023056"/>
    </source>
</evidence>
<feature type="domain" description="Maltokinase N-terminal cap" evidence="15">
    <location>
        <begin position="26"/>
        <end position="105"/>
    </location>
</feature>
<keyword evidence="7 16" id="KW-0808">Transferase</keyword>
<evidence type="ECO:0000256" key="8">
    <source>
        <dbReference type="ARBA" id="ARBA00022741"/>
    </source>
</evidence>
<evidence type="ECO:0000256" key="10">
    <source>
        <dbReference type="ARBA" id="ARBA00022840"/>
    </source>
</evidence>
<dbReference type="UniPathway" id="UPA00164"/>
<dbReference type="InterPro" id="IPR011009">
    <property type="entry name" value="Kinase-like_dom_sf"/>
</dbReference>
<dbReference type="GO" id="GO:0005978">
    <property type="term" value="P:glycogen biosynthetic process"/>
    <property type="evidence" value="ECO:0007669"/>
    <property type="project" value="UniProtKB-UniPathway"/>
</dbReference>
<dbReference type="InterPro" id="IPR040999">
    <property type="entry name" value="Mak_N_cap"/>
</dbReference>
<name>A0A853EWF5_9MICO</name>
<evidence type="ECO:0000256" key="4">
    <source>
        <dbReference type="ARBA" id="ARBA00011962"/>
    </source>
</evidence>
<evidence type="ECO:0000313" key="17">
    <source>
        <dbReference type="Proteomes" id="UP000561011"/>
    </source>
</evidence>
<dbReference type="Gene3D" id="3.90.1200.10">
    <property type="match status" value="1"/>
</dbReference>
<dbReference type="Pfam" id="PF18085">
    <property type="entry name" value="Mak_N_cap"/>
    <property type="match status" value="1"/>
</dbReference>
<evidence type="ECO:0000256" key="2">
    <source>
        <dbReference type="ARBA" id="ARBA00006219"/>
    </source>
</evidence>
<keyword evidence="9" id="KW-0418">Kinase</keyword>
<comment type="subunit">
    <text evidence="3">Monomer.</text>
</comment>
<keyword evidence="17" id="KW-1185">Reference proteome</keyword>
<evidence type="ECO:0000256" key="1">
    <source>
        <dbReference type="ARBA" id="ARBA00004964"/>
    </source>
</evidence>
<dbReference type="EMBL" id="JACBYE010000044">
    <property type="protein sequence ID" value="NYS94791.1"/>
    <property type="molecule type" value="Genomic_DNA"/>
</dbReference>
<keyword evidence="12" id="KW-0119">Carbohydrate metabolism</keyword>
<evidence type="ECO:0000256" key="7">
    <source>
        <dbReference type="ARBA" id="ARBA00022679"/>
    </source>
</evidence>
<sequence>MAHESPAPETSERLDAPDVLEAVRAWLPERRWFPTTADATSVVRVSRTDLGTDEHGAHAVVDLLRVAGTSSSSPLTLQVPLVLEPAGTPPAAVDARGLVAVLSDGSRLLDGAYHPAFVSAWLERATWAEGSGAAGGESSSAFSPARFDVRGLHVLTGEQSNTSILLPSVSGGSMLKVIRALAPGQNPDIVVPLALTREGWGGVPAPYAWSETAVDEGAVVGGGPAAGENAAAAPTALPRTWTTHTGVLAELVPQARDGFELACDFAREGQPFANPARELGTQVAQMHSALRRAFASEVHEADPEWLLDAMHRRVRSAAGASTAVRSRVDQIEAFLEHMRGVAEEAVRQGRPLPPVQRIHGDLHLGQALYSPQKGWRILDFEGEPLRPLAERTRPDLGERDVAGMLRSFDYASAVGGATSSEWARSARRAFLEGYTGYLSVPGALGFGRPPSLADRVLIRDAFELDKALYEVVYEERNRPSWISIPLDAVDRVLSGLPAPLTSADAGRTGRGA</sequence>
<comment type="catalytic activity">
    <reaction evidence="14">
        <text>D-maltose + ATP = alpha-maltose 1-phosphate + ADP + H(+)</text>
        <dbReference type="Rhea" id="RHEA:31915"/>
        <dbReference type="ChEBI" id="CHEBI:15378"/>
        <dbReference type="ChEBI" id="CHEBI:17306"/>
        <dbReference type="ChEBI" id="CHEBI:30616"/>
        <dbReference type="ChEBI" id="CHEBI:63576"/>
        <dbReference type="ChEBI" id="CHEBI:456216"/>
        <dbReference type="EC" id="2.7.1.175"/>
    </reaction>
</comment>
<keyword evidence="10" id="KW-0067">ATP-binding</keyword>
<evidence type="ECO:0000256" key="14">
    <source>
        <dbReference type="ARBA" id="ARBA00049067"/>
    </source>
</evidence>
<evidence type="ECO:0000313" key="16">
    <source>
        <dbReference type="EMBL" id="NYS94791.1"/>
    </source>
</evidence>
<dbReference type="SUPFAM" id="SSF56112">
    <property type="entry name" value="Protein kinase-like (PK-like)"/>
    <property type="match status" value="1"/>
</dbReference>